<reference evidence="6" key="2">
    <citation type="submission" date="2020-09" db="EMBL/GenBank/DDBJ databases">
        <authorList>
            <person name="Sun Q."/>
            <person name="Zhou Y."/>
        </authorList>
    </citation>
    <scope>NUCLEOTIDE SEQUENCE</scope>
    <source>
        <strain evidence="6">CGMCC 1.15880</strain>
    </source>
</reference>
<dbReference type="GO" id="GO:0015846">
    <property type="term" value="P:polyamine transport"/>
    <property type="evidence" value="ECO:0007669"/>
    <property type="project" value="InterPro"/>
</dbReference>
<reference evidence="6" key="1">
    <citation type="journal article" date="2014" name="Int. J. Syst. Evol. Microbiol.">
        <title>Complete genome sequence of Corynebacterium casei LMG S-19264T (=DSM 44701T), isolated from a smear-ripened cheese.</title>
        <authorList>
            <consortium name="US DOE Joint Genome Institute (JGI-PGF)"/>
            <person name="Walter F."/>
            <person name="Albersmeier A."/>
            <person name="Kalinowski J."/>
            <person name="Ruckert C."/>
        </authorList>
    </citation>
    <scope>NUCLEOTIDE SEQUENCE</scope>
    <source>
        <strain evidence="6">CGMCC 1.15880</strain>
    </source>
</reference>
<keyword evidence="4" id="KW-0574">Periplasm</keyword>
<dbReference type="AlphaFoldDB" id="A0A916QXZ7"/>
<keyword evidence="7" id="KW-1185">Reference proteome</keyword>
<dbReference type="InterPro" id="IPR001188">
    <property type="entry name" value="Sperm_putr-bd"/>
</dbReference>
<keyword evidence="3 5" id="KW-0732">Signal</keyword>
<comment type="caution">
    <text evidence="6">The sequence shown here is derived from an EMBL/GenBank/DDBJ whole genome shotgun (WGS) entry which is preliminary data.</text>
</comment>
<evidence type="ECO:0000256" key="5">
    <source>
        <dbReference type="SAM" id="SignalP"/>
    </source>
</evidence>
<name>A0A916QXZ7_9RHOB</name>
<evidence type="ECO:0000313" key="6">
    <source>
        <dbReference type="EMBL" id="GGA17091.1"/>
    </source>
</evidence>
<dbReference type="Pfam" id="PF13416">
    <property type="entry name" value="SBP_bac_8"/>
    <property type="match status" value="1"/>
</dbReference>
<dbReference type="RefSeq" id="WP_188673382.1">
    <property type="nucleotide sequence ID" value="NZ_BMKA01000002.1"/>
</dbReference>
<evidence type="ECO:0000256" key="1">
    <source>
        <dbReference type="ARBA" id="ARBA00004418"/>
    </source>
</evidence>
<organism evidence="6 7">
    <name type="scientific">Neptunicoccus cionae</name>
    <dbReference type="NCBI Taxonomy" id="2035344"/>
    <lineage>
        <taxon>Bacteria</taxon>
        <taxon>Pseudomonadati</taxon>
        <taxon>Pseudomonadota</taxon>
        <taxon>Alphaproteobacteria</taxon>
        <taxon>Rhodobacterales</taxon>
        <taxon>Paracoccaceae</taxon>
        <taxon>Neptunicoccus</taxon>
    </lineage>
</organism>
<dbReference type="PANTHER" id="PTHR30222">
    <property type="entry name" value="SPERMIDINE/PUTRESCINE-BINDING PERIPLASMIC PROTEIN"/>
    <property type="match status" value="1"/>
</dbReference>
<evidence type="ECO:0000256" key="3">
    <source>
        <dbReference type="ARBA" id="ARBA00022729"/>
    </source>
</evidence>
<feature type="signal peptide" evidence="5">
    <location>
        <begin position="1"/>
        <end position="23"/>
    </location>
</feature>
<dbReference type="GO" id="GO:0042597">
    <property type="term" value="C:periplasmic space"/>
    <property type="evidence" value="ECO:0007669"/>
    <property type="project" value="UniProtKB-SubCell"/>
</dbReference>
<dbReference type="EMBL" id="BMKA01000002">
    <property type="protein sequence ID" value="GGA17091.1"/>
    <property type="molecule type" value="Genomic_DNA"/>
</dbReference>
<sequence length="346" mass="38350">MKFNTLMTGTVLSGFLAASGAGAQELVVLDWSGYEDEGFLQSYIEKHGGPPTYSFFGEEEEAFQKLRSGFKADVSHPCSQSVSKWHDAGLIEPIDPSKIDLWDEVNAEMKEAFKFDGEYYLIPSDWGTTALTYRSDMVDPAAMNTLEVFKDPKYGGRISLPDNVDDVYALAYLATGTQDWSKATDEDFAKANEWLRAVHPMVRAYWADGAELAQLLTSGEVIVAWAWNETPTTLAGEGVAVKANRETKEGSSTWFCGYVNLKDGPNDEALVYDFFNTWLSPETTQYIVNEWGYGSGNETQMASMGTETLNGVGLGEIDVPILAQIPMDQQLREKMIAEFEKIKAGF</sequence>
<dbReference type="SUPFAM" id="SSF53850">
    <property type="entry name" value="Periplasmic binding protein-like II"/>
    <property type="match status" value="1"/>
</dbReference>
<dbReference type="Proteomes" id="UP000628017">
    <property type="component" value="Unassembled WGS sequence"/>
</dbReference>
<keyword evidence="2" id="KW-0813">Transport</keyword>
<proteinExistence type="predicted"/>
<protein>
    <submittedName>
        <fullName evidence="6">Polyamine ABC transporter substrate-binding protein</fullName>
    </submittedName>
</protein>
<dbReference type="PRINTS" id="PR00909">
    <property type="entry name" value="SPERMDNBNDNG"/>
</dbReference>
<evidence type="ECO:0000256" key="4">
    <source>
        <dbReference type="ARBA" id="ARBA00022764"/>
    </source>
</evidence>
<comment type="subcellular location">
    <subcellularLocation>
        <location evidence="1">Periplasm</location>
    </subcellularLocation>
</comment>
<evidence type="ECO:0000313" key="7">
    <source>
        <dbReference type="Proteomes" id="UP000628017"/>
    </source>
</evidence>
<evidence type="ECO:0000256" key="2">
    <source>
        <dbReference type="ARBA" id="ARBA00022448"/>
    </source>
</evidence>
<dbReference type="GO" id="GO:0019808">
    <property type="term" value="F:polyamine binding"/>
    <property type="evidence" value="ECO:0007669"/>
    <property type="project" value="InterPro"/>
</dbReference>
<gene>
    <name evidence="6" type="ORF">GCM10011498_17080</name>
</gene>
<dbReference type="Gene3D" id="3.40.190.10">
    <property type="entry name" value="Periplasmic binding protein-like II"/>
    <property type="match status" value="2"/>
</dbReference>
<dbReference type="InterPro" id="IPR006059">
    <property type="entry name" value="SBP"/>
</dbReference>
<dbReference type="PANTHER" id="PTHR30222:SF17">
    <property type="entry name" value="SPERMIDINE_PUTRESCINE-BINDING PERIPLASMIC PROTEIN"/>
    <property type="match status" value="1"/>
</dbReference>
<accession>A0A916QXZ7</accession>
<feature type="chain" id="PRO_5036768179" evidence="5">
    <location>
        <begin position="24"/>
        <end position="346"/>
    </location>
</feature>